<dbReference type="PANTHER" id="PTHR38459">
    <property type="entry name" value="PROPHAGE BACTOPRENOL-LINKED GLUCOSE TRANSLOCASE HOMOLOG"/>
    <property type="match status" value="1"/>
</dbReference>
<name>A0ABW3AE81_9MICO</name>
<dbReference type="Pfam" id="PF04138">
    <property type="entry name" value="GtrA_DPMS_TM"/>
    <property type="match status" value="1"/>
</dbReference>
<feature type="transmembrane region" description="Helical" evidence="6">
    <location>
        <begin position="86"/>
        <end position="103"/>
    </location>
</feature>
<dbReference type="RefSeq" id="WP_204979975.1">
    <property type="nucleotide sequence ID" value="NZ_JBHTII010000001.1"/>
</dbReference>
<dbReference type="EMBL" id="JBHTII010000001">
    <property type="protein sequence ID" value="MFD0789069.1"/>
    <property type="molecule type" value="Genomic_DNA"/>
</dbReference>
<evidence type="ECO:0000256" key="1">
    <source>
        <dbReference type="ARBA" id="ARBA00004141"/>
    </source>
</evidence>
<keyword evidence="9" id="KW-1185">Reference proteome</keyword>
<feature type="transmembrane region" description="Helical" evidence="6">
    <location>
        <begin position="47"/>
        <end position="65"/>
    </location>
</feature>
<keyword evidence="3 6" id="KW-0812">Transmembrane</keyword>
<comment type="caution">
    <text evidence="8">The sequence shown here is derived from an EMBL/GenBank/DDBJ whole genome shotgun (WGS) entry which is preliminary data.</text>
</comment>
<evidence type="ECO:0000259" key="7">
    <source>
        <dbReference type="Pfam" id="PF04138"/>
    </source>
</evidence>
<dbReference type="PANTHER" id="PTHR38459:SF1">
    <property type="entry name" value="PROPHAGE BACTOPRENOL-LINKED GLUCOSE TRANSLOCASE HOMOLOG"/>
    <property type="match status" value="1"/>
</dbReference>
<feature type="transmembrane region" description="Helical" evidence="6">
    <location>
        <begin position="16"/>
        <end position="41"/>
    </location>
</feature>
<keyword evidence="5 6" id="KW-0472">Membrane</keyword>
<gene>
    <name evidence="8" type="ORF">ACFQ0P_01560</name>
</gene>
<evidence type="ECO:0000256" key="2">
    <source>
        <dbReference type="ARBA" id="ARBA00009399"/>
    </source>
</evidence>
<evidence type="ECO:0000256" key="6">
    <source>
        <dbReference type="SAM" id="Phobius"/>
    </source>
</evidence>
<dbReference type="InterPro" id="IPR007267">
    <property type="entry name" value="GtrA_DPMS_TM"/>
</dbReference>
<reference evidence="9" key="1">
    <citation type="journal article" date="2019" name="Int. J. Syst. Evol. Microbiol.">
        <title>The Global Catalogue of Microorganisms (GCM) 10K type strain sequencing project: providing services to taxonomists for standard genome sequencing and annotation.</title>
        <authorList>
            <consortium name="The Broad Institute Genomics Platform"/>
            <consortium name="The Broad Institute Genome Sequencing Center for Infectious Disease"/>
            <person name="Wu L."/>
            <person name="Ma J."/>
        </authorList>
    </citation>
    <scope>NUCLEOTIDE SEQUENCE [LARGE SCALE GENOMIC DNA]</scope>
    <source>
        <strain evidence="9">CCUG 54523</strain>
    </source>
</reference>
<dbReference type="InterPro" id="IPR051401">
    <property type="entry name" value="GtrA_CellWall_Glycosyl"/>
</dbReference>
<proteinExistence type="inferred from homology"/>
<keyword evidence="4 6" id="KW-1133">Transmembrane helix</keyword>
<sequence length="166" mass="18233">MRNLLLAVTRRPEIRYLVFGGLNTAFSYGLYAVALLVLDAWGVPADYAIAITFSWVVSNLTSFLLQRRFVFRGSGHPFREFVKFTSVTLGSFLANLALSWFSASVLGFDTAEQKLVSQLVVTAFLVVVTYVLHKSFSFRKAGAAPSGMVAVEEDEADPAQQGEPGR</sequence>
<comment type="subcellular location">
    <subcellularLocation>
        <location evidence="1">Membrane</location>
        <topology evidence="1">Multi-pass membrane protein</topology>
    </subcellularLocation>
</comment>
<evidence type="ECO:0000256" key="5">
    <source>
        <dbReference type="ARBA" id="ARBA00023136"/>
    </source>
</evidence>
<comment type="similarity">
    <text evidence="2">Belongs to the GtrA family.</text>
</comment>
<accession>A0ABW3AE81</accession>
<protein>
    <submittedName>
        <fullName evidence="8">GtrA family protein</fullName>
    </submittedName>
</protein>
<evidence type="ECO:0000256" key="3">
    <source>
        <dbReference type="ARBA" id="ARBA00022692"/>
    </source>
</evidence>
<evidence type="ECO:0000256" key="4">
    <source>
        <dbReference type="ARBA" id="ARBA00022989"/>
    </source>
</evidence>
<evidence type="ECO:0000313" key="8">
    <source>
        <dbReference type="EMBL" id="MFD0789069.1"/>
    </source>
</evidence>
<feature type="domain" description="GtrA/DPMS transmembrane" evidence="7">
    <location>
        <begin position="15"/>
        <end position="138"/>
    </location>
</feature>
<feature type="transmembrane region" description="Helical" evidence="6">
    <location>
        <begin position="115"/>
        <end position="132"/>
    </location>
</feature>
<evidence type="ECO:0000313" key="9">
    <source>
        <dbReference type="Proteomes" id="UP001597055"/>
    </source>
</evidence>
<dbReference type="Proteomes" id="UP001597055">
    <property type="component" value="Unassembled WGS sequence"/>
</dbReference>
<organism evidence="8 9">
    <name type="scientific">Microbacterium insulae</name>
    <dbReference type="NCBI Taxonomy" id="483014"/>
    <lineage>
        <taxon>Bacteria</taxon>
        <taxon>Bacillati</taxon>
        <taxon>Actinomycetota</taxon>
        <taxon>Actinomycetes</taxon>
        <taxon>Micrococcales</taxon>
        <taxon>Microbacteriaceae</taxon>
        <taxon>Microbacterium</taxon>
    </lineage>
</organism>